<dbReference type="EMBL" id="JASCZI010181270">
    <property type="protein sequence ID" value="MED6180557.1"/>
    <property type="molecule type" value="Genomic_DNA"/>
</dbReference>
<feature type="domain" description="Gnk2-homologous" evidence="4">
    <location>
        <begin position="141"/>
        <end position="248"/>
    </location>
</feature>
<accession>A0ABU6W4D4</accession>
<organism evidence="5 6">
    <name type="scientific">Stylosanthes scabra</name>
    <dbReference type="NCBI Taxonomy" id="79078"/>
    <lineage>
        <taxon>Eukaryota</taxon>
        <taxon>Viridiplantae</taxon>
        <taxon>Streptophyta</taxon>
        <taxon>Embryophyta</taxon>
        <taxon>Tracheophyta</taxon>
        <taxon>Spermatophyta</taxon>
        <taxon>Magnoliopsida</taxon>
        <taxon>eudicotyledons</taxon>
        <taxon>Gunneridae</taxon>
        <taxon>Pentapetalae</taxon>
        <taxon>rosids</taxon>
        <taxon>fabids</taxon>
        <taxon>Fabales</taxon>
        <taxon>Fabaceae</taxon>
        <taxon>Papilionoideae</taxon>
        <taxon>50 kb inversion clade</taxon>
        <taxon>dalbergioids sensu lato</taxon>
        <taxon>Dalbergieae</taxon>
        <taxon>Pterocarpus clade</taxon>
        <taxon>Stylosanthes</taxon>
    </lineage>
</organism>
<evidence type="ECO:0000313" key="5">
    <source>
        <dbReference type="EMBL" id="MED6180557.1"/>
    </source>
</evidence>
<evidence type="ECO:0000313" key="6">
    <source>
        <dbReference type="Proteomes" id="UP001341840"/>
    </source>
</evidence>
<proteinExistence type="predicted"/>
<keyword evidence="2" id="KW-0677">Repeat</keyword>
<dbReference type="Pfam" id="PF01657">
    <property type="entry name" value="Stress-antifung"/>
    <property type="match status" value="2"/>
</dbReference>
<evidence type="ECO:0000256" key="2">
    <source>
        <dbReference type="ARBA" id="ARBA00022737"/>
    </source>
</evidence>
<dbReference type="InterPro" id="IPR002902">
    <property type="entry name" value="GNK2"/>
</dbReference>
<protein>
    <recommendedName>
        <fullName evidence="4">Gnk2-homologous domain-containing protein</fullName>
    </recommendedName>
</protein>
<evidence type="ECO:0000259" key="4">
    <source>
        <dbReference type="PROSITE" id="PS51473"/>
    </source>
</evidence>
<dbReference type="PANTHER" id="PTHR32099">
    <property type="entry name" value="CYSTEINE-RICH REPEAT SECRETORY PROTEIN"/>
    <property type="match status" value="1"/>
</dbReference>
<evidence type="ECO:0000256" key="1">
    <source>
        <dbReference type="ARBA" id="ARBA00022729"/>
    </source>
</evidence>
<dbReference type="CDD" id="cd23509">
    <property type="entry name" value="Gnk2-like"/>
    <property type="match status" value="2"/>
</dbReference>
<evidence type="ECO:0000256" key="3">
    <source>
        <dbReference type="SAM" id="SignalP"/>
    </source>
</evidence>
<keyword evidence="6" id="KW-1185">Reference proteome</keyword>
<dbReference type="InterPro" id="IPR038408">
    <property type="entry name" value="GNK2_sf"/>
</dbReference>
<feature type="domain" description="Gnk2-homologous" evidence="4">
    <location>
        <begin position="30"/>
        <end position="135"/>
    </location>
</feature>
<dbReference type="Proteomes" id="UP001341840">
    <property type="component" value="Unassembled WGS sequence"/>
</dbReference>
<feature type="chain" id="PRO_5046001643" description="Gnk2-homologous domain-containing protein" evidence="3">
    <location>
        <begin position="30"/>
        <end position="274"/>
    </location>
</feature>
<comment type="caution">
    <text evidence="5">The sequence shown here is derived from an EMBL/GenBank/DDBJ whole genome shotgun (WGS) entry which is preliminary data.</text>
</comment>
<sequence>MSGVLSIRLFSLFSCLIIIIIIFISKANSDSTGLVCGNTAVSRANSNYTKNLNTLLNTLTSNTKINYGFYYSSYGQNTDRVNAIGLCRGDIKPEKCRGCLEQVKDNLTRLCPHSKEATGWFHDETCMLRYSDSAIYGQLALLPMYYSVEEKNTTEVDKFQEVLINLLQNLKSQAAFGDSRRKYSVGSAVGPRNITIYGFVQCTPDLSEKDCDDCLFESISLLPICCVDKVGARVNRASCLLRYNTSIFYDPSTPALSPLPQEVPSSPAPLPQGT</sequence>
<gene>
    <name evidence="5" type="ORF">PIB30_011320</name>
</gene>
<dbReference type="Gene3D" id="3.30.430.20">
    <property type="entry name" value="Gnk2 domain, C-X8-C-X2-C motif"/>
    <property type="match status" value="2"/>
</dbReference>
<dbReference type="PANTHER" id="PTHR32099:SF51">
    <property type="entry name" value="CYSTEINE-RICH RECEPTOR-LIKE PROTEIN KINASE 25 ISOFORM X1"/>
    <property type="match status" value="1"/>
</dbReference>
<name>A0ABU6W4D4_9FABA</name>
<feature type="signal peptide" evidence="3">
    <location>
        <begin position="1"/>
        <end position="29"/>
    </location>
</feature>
<dbReference type="PROSITE" id="PS51473">
    <property type="entry name" value="GNK2"/>
    <property type="match status" value="2"/>
</dbReference>
<keyword evidence="1 3" id="KW-0732">Signal</keyword>
<reference evidence="5 6" key="1">
    <citation type="journal article" date="2023" name="Plants (Basel)">
        <title>Bridging the Gap: Combining Genomics and Transcriptomics Approaches to Understand Stylosanthes scabra, an Orphan Legume from the Brazilian Caatinga.</title>
        <authorList>
            <person name="Ferreira-Neto J.R.C."/>
            <person name="da Silva M.D."/>
            <person name="Binneck E."/>
            <person name="de Melo N.F."/>
            <person name="da Silva R.H."/>
            <person name="de Melo A.L.T.M."/>
            <person name="Pandolfi V."/>
            <person name="Bustamante F.O."/>
            <person name="Brasileiro-Vidal A.C."/>
            <person name="Benko-Iseppon A.M."/>
        </authorList>
    </citation>
    <scope>NUCLEOTIDE SEQUENCE [LARGE SCALE GENOMIC DNA]</scope>
    <source>
        <tissue evidence="5">Leaves</tissue>
    </source>
</reference>